<evidence type="ECO:0000256" key="1">
    <source>
        <dbReference type="SAM" id="Phobius"/>
    </source>
</evidence>
<dbReference type="EMBL" id="JBEXAC010000001">
    <property type="protein sequence ID" value="MET6996093.1"/>
    <property type="molecule type" value="Genomic_DNA"/>
</dbReference>
<organism evidence="4 5">
    <name type="scientific">Chitinophaga defluvii</name>
    <dbReference type="NCBI Taxonomy" id="3163343"/>
    <lineage>
        <taxon>Bacteria</taxon>
        <taxon>Pseudomonadati</taxon>
        <taxon>Bacteroidota</taxon>
        <taxon>Chitinophagia</taxon>
        <taxon>Chitinophagales</taxon>
        <taxon>Chitinophagaceae</taxon>
        <taxon>Chitinophaga</taxon>
    </lineage>
</organism>
<feature type="domain" description="Non-reducing end beta-L-arabinofuranosidase-like GH127 catalytic" evidence="2">
    <location>
        <begin position="84"/>
        <end position="408"/>
    </location>
</feature>
<keyword evidence="1" id="KW-1133">Transmembrane helix</keyword>
<keyword evidence="5" id="KW-1185">Reference proteome</keyword>
<dbReference type="SUPFAM" id="SSF48208">
    <property type="entry name" value="Six-hairpin glycosidases"/>
    <property type="match status" value="1"/>
</dbReference>
<feature type="transmembrane region" description="Helical" evidence="1">
    <location>
        <begin position="12"/>
        <end position="29"/>
    </location>
</feature>
<evidence type="ECO:0000313" key="5">
    <source>
        <dbReference type="Proteomes" id="UP001549749"/>
    </source>
</evidence>
<comment type="caution">
    <text evidence="4">The sequence shown here is derived from an EMBL/GenBank/DDBJ whole genome shotgun (WGS) entry which is preliminary data.</text>
</comment>
<evidence type="ECO:0000259" key="2">
    <source>
        <dbReference type="Pfam" id="PF07944"/>
    </source>
</evidence>
<dbReference type="PANTHER" id="PTHR43465:SF2">
    <property type="entry name" value="DUF1680 DOMAIN PROTEIN (AFU_ORTHOLOGUE AFUA_1G08910)"/>
    <property type="match status" value="1"/>
</dbReference>
<evidence type="ECO:0000259" key="3">
    <source>
        <dbReference type="Pfam" id="PF20736"/>
    </source>
</evidence>
<dbReference type="Proteomes" id="UP001549749">
    <property type="component" value="Unassembled WGS sequence"/>
</dbReference>
<gene>
    <name evidence="4" type="ORF">ABR189_01875</name>
</gene>
<evidence type="ECO:0000313" key="4">
    <source>
        <dbReference type="EMBL" id="MET6996093.1"/>
    </source>
</evidence>
<proteinExistence type="predicted"/>
<dbReference type="RefSeq" id="WP_354658741.1">
    <property type="nucleotide sequence ID" value="NZ_JBEXAC010000001.1"/>
</dbReference>
<dbReference type="InterPro" id="IPR008928">
    <property type="entry name" value="6-hairpin_glycosidase_sf"/>
</dbReference>
<reference evidence="4 5" key="1">
    <citation type="submission" date="2024-06" db="EMBL/GenBank/DDBJ databases">
        <title>Chitinophaga defluvii sp. nov., isolated from municipal sewage.</title>
        <authorList>
            <person name="Zhang L."/>
        </authorList>
    </citation>
    <scope>NUCLEOTIDE SEQUENCE [LARGE SCALE GENOMIC DNA]</scope>
    <source>
        <strain evidence="4 5">H8</strain>
    </source>
</reference>
<feature type="domain" description="Non-reducing end beta-L-arabinofuranosidase-like GH127 middle" evidence="3">
    <location>
        <begin position="425"/>
        <end position="520"/>
    </location>
</feature>
<dbReference type="PANTHER" id="PTHR43465">
    <property type="entry name" value="DUF1680 DOMAIN PROTEIN (AFU_ORTHOLOGUE AFUA_1G08910)"/>
    <property type="match status" value="1"/>
</dbReference>
<sequence length="638" mass="71770">MIIHEKINKLSIFPVVLLLANILFIAPVFSQSKVNPAVRDELRDGQPLHINGHLGTKLDAAYQNRILSQNDDHLIAPFRSRTENYRWQTEFWGKWFTSAVQAYSYLPQQRLKAILDNTVPQLLKTQTADGYIGNYADEHRLEQWDIWGQKYTLLGLLAYYDLTRNKPALTAACKMADYLINELALRKKSIALQGNYFGMAATSILKPVTMLYERTNEKKYLDFAEEIVRQWELPAGPKLISKAGVNVSKRFPFPAIGEWHKQGQKAYEMMSCYDGLLELYRLTGNKVYKTTVEKVWQNILDNEINIVGSGSASECWYDGKRFQQFVTKHANETCVTVTWLMLSEQLLKLTGEAKYADAIERSYYNALLGAMTPDGSNWGMYTPAMGMRSLGSDQCGMGLNCCTANGPRGLFAMLPLAVMSGENGIAINFFADGLYKVEMPDRKLVEITQETDYPVNGKVNIKLQMPVAQEFALKIRIPAWSTQNSLIVNGQPVTVAKGGNYISVNRKWISGDKIELELDMRGRIEEMEGAPVYKAIMRGPLVLARDTRWAGNTDVDETITPVLAKDGTVPMEVIKQGVQGNTWISVTIPCLVGSWRLGEEAIPVNLTFSDFSSAGNTFSPASRYRIWFPQLIGYDWGG</sequence>
<name>A0ABV2SZ77_9BACT</name>
<dbReference type="Pfam" id="PF07944">
    <property type="entry name" value="Beta-AFase-like_GH127_cat"/>
    <property type="match status" value="1"/>
</dbReference>
<keyword evidence="1" id="KW-0812">Transmembrane</keyword>
<dbReference type="Pfam" id="PF20736">
    <property type="entry name" value="Glyco_hydro127M"/>
    <property type="match status" value="1"/>
</dbReference>
<dbReference type="InterPro" id="IPR049046">
    <property type="entry name" value="Beta-AFase-like_GH127_middle"/>
</dbReference>
<dbReference type="InterPro" id="IPR012878">
    <property type="entry name" value="Beta-AFase-like_GH127_cat"/>
</dbReference>
<protein>
    <submittedName>
        <fullName evidence="4">Beta-L-arabinofuranosidase domain-containing protein</fullName>
    </submittedName>
</protein>
<accession>A0ABV2SZ77</accession>
<keyword evidence="1" id="KW-0472">Membrane</keyword>
<dbReference type="InterPro" id="IPR049174">
    <property type="entry name" value="Beta-AFase-like"/>
</dbReference>